<gene>
    <name evidence="1" type="ORF">OZSIB_3281</name>
</gene>
<proteinExistence type="predicted"/>
<dbReference type="Pfam" id="PF09986">
    <property type="entry name" value="DUF2225"/>
    <property type="match status" value="1"/>
</dbReference>
<comment type="caution">
    <text evidence="1">The sequence shown here is derived from an EMBL/GenBank/DDBJ whole genome shotgun (WGS) entry which is preliminary data.</text>
</comment>
<dbReference type="EMBL" id="QOQW01000006">
    <property type="protein sequence ID" value="RCK80535.1"/>
    <property type="molecule type" value="Genomic_DNA"/>
</dbReference>
<organism evidence="1 2">
    <name type="scientific">Candidatus Ozemobacter sibiricus</name>
    <dbReference type="NCBI Taxonomy" id="2268124"/>
    <lineage>
        <taxon>Bacteria</taxon>
        <taxon>Candidatus Ozemobacteria</taxon>
        <taxon>Candidatus Ozemobacterales</taxon>
        <taxon>Candidatus Ozemobacteraceae</taxon>
        <taxon>Candidatus Ozemobacter</taxon>
    </lineage>
</organism>
<reference evidence="1 2" key="1">
    <citation type="submission" date="2018-05" db="EMBL/GenBank/DDBJ databases">
        <title>A metagenomic window into the 2 km-deep terrestrial subsurface aquifer revealed taxonomically and functionally diverse microbial community comprising novel uncultured bacterial lineages.</title>
        <authorList>
            <person name="Kadnikov V.V."/>
            <person name="Mardanov A.V."/>
            <person name="Beletsky A.V."/>
            <person name="Banks D."/>
            <person name="Pimenov N.V."/>
            <person name="Frank Y.A."/>
            <person name="Karnachuk O.V."/>
            <person name="Ravin N.V."/>
        </authorList>
    </citation>
    <scope>NUCLEOTIDE SEQUENCE [LARGE SCALE GENOMIC DNA]</scope>
    <source>
        <strain evidence="1">BY5</strain>
    </source>
</reference>
<sequence length="217" mass="25451">MSTRFQEKSFHCPVCARDFRALIVESVSHQGQDSDFYPHYIGEDPLPYFLVQCPDCQYCAYPDDFTSSEFSQRPITQAMIRSILGQPLARKLPRHAQRYYLAAKLYEAQKRNPYYIGNLYLRGSWVCRQEEDRKAEIELQQLAVKFLRQSVEMSTVVNPDNLPVVTYLVGELYRRLEDKALAREWFGSVEELVADTEQQWVLELAKKQAELNEYFLN</sequence>
<evidence type="ECO:0008006" key="3">
    <source>
        <dbReference type="Google" id="ProtNLM"/>
    </source>
</evidence>
<dbReference type="AlphaFoldDB" id="A0A367ZQW5"/>
<protein>
    <recommendedName>
        <fullName evidence="3">DUF2225 domain-containing protein</fullName>
    </recommendedName>
</protein>
<name>A0A367ZQW5_9BACT</name>
<dbReference type="Proteomes" id="UP000252355">
    <property type="component" value="Unassembled WGS sequence"/>
</dbReference>
<evidence type="ECO:0000313" key="1">
    <source>
        <dbReference type="EMBL" id="RCK80535.1"/>
    </source>
</evidence>
<dbReference type="InterPro" id="IPR018708">
    <property type="entry name" value="DUF2225"/>
</dbReference>
<accession>A0A367ZQW5</accession>
<evidence type="ECO:0000313" key="2">
    <source>
        <dbReference type="Proteomes" id="UP000252355"/>
    </source>
</evidence>